<dbReference type="CDD" id="cd09917">
    <property type="entry name" value="F-box_SF"/>
    <property type="match status" value="1"/>
</dbReference>
<dbReference type="Pfam" id="PF01015">
    <property type="entry name" value="Ribosomal_S3Ae"/>
    <property type="match status" value="1"/>
</dbReference>
<comment type="subcellular location">
    <subcellularLocation>
        <location evidence="1 5">Cytoplasm</location>
    </subcellularLocation>
</comment>
<evidence type="ECO:0000256" key="4">
    <source>
        <dbReference type="ARBA" id="ARBA00023274"/>
    </source>
</evidence>
<name>A0A9E7EH14_9LILI</name>
<dbReference type="SMART" id="SM01397">
    <property type="entry name" value="Ribosomal_S3Ae"/>
    <property type="match status" value="1"/>
</dbReference>
<dbReference type="PROSITE" id="PS01191">
    <property type="entry name" value="RIBOSOMAL_S3AE"/>
    <property type="match status" value="1"/>
</dbReference>
<dbReference type="Proteomes" id="UP001055439">
    <property type="component" value="Chromosome 1"/>
</dbReference>
<keyword evidence="2 5" id="KW-0963">Cytoplasm</keyword>
<dbReference type="Pfam" id="PF00646">
    <property type="entry name" value="F-box"/>
    <property type="match status" value="1"/>
</dbReference>
<organism evidence="8 9">
    <name type="scientific">Musa troglodytarum</name>
    <name type="common">fe'i banana</name>
    <dbReference type="NCBI Taxonomy" id="320322"/>
    <lineage>
        <taxon>Eukaryota</taxon>
        <taxon>Viridiplantae</taxon>
        <taxon>Streptophyta</taxon>
        <taxon>Embryophyta</taxon>
        <taxon>Tracheophyta</taxon>
        <taxon>Spermatophyta</taxon>
        <taxon>Magnoliopsida</taxon>
        <taxon>Liliopsida</taxon>
        <taxon>Zingiberales</taxon>
        <taxon>Musaceae</taxon>
        <taxon>Musa</taxon>
    </lineage>
</organism>
<dbReference type="Gene3D" id="1.20.1280.50">
    <property type="match status" value="1"/>
</dbReference>
<dbReference type="GO" id="GO:0022627">
    <property type="term" value="C:cytosolic small ribosomal subunit"/>
    <property type="evidence" value="ECO:0007669"/>
    <property type="project" value="UniProtKB-UniRule"/>
</dbReference>
<dbReference type="InterPro" id="IPR036047">
    <property type="entry name" value="F-box-like_dom_sf"/>
</dbReference>
<dbReference type="InterPro" id="IPR018281">
    <property type="entry name" value="Ribosomal_eS1_CS"/>
</dbReference>
<keyword evidence="4 5" id="KW-0687">Ribonucleoprotein</keyword>
<evidence type="ECO:0000313" key="8">
    <source>
        <dbReference type="EMBL" id="URD76107.1"/>
    </source>
</evidence>
<dbReference type="EMBL" id="CP097502">
    <property type="protein sequence ID" value="URD76107.1"/>
    <property type="molecule type" value="Genomic_DNA"/>
</dbReference>
<dbReference type="GO" id="GO:0006412">
    <property type="term" value="P:translation"/>
    <property type="evidence" value="ECO:0007669"/>
    <property type="project" value="UniProtKB-UniRule"/>
</dbReference>
<comment type="subunit">
    <text evidence="5">Component of the small ribosomal subunit. Mature ribosomes consist of a small (40S) and a large (60S) subunit. The 40S subunit contains about 33 different proteins and 1 molecule of RNA (18S). The 60S subunit contains about 49 different proteins and 3 molecules of RNA (25S, 5.8S and 5S).</text>
</comment>
<comment type="similarity">
    <text evidence="5 6">Belongs to the eukaryotic ribosomal protein eS1 family.</text>
</comment>
<evidence type="ECO:0000256" key="2">
    <source>
        <dbReference type="ARBA" id="ARBA00022490"/>
    </source>
</evidence>
<dbReference type="OrthoDB" id="1924875at2759"/>
<protein>
    <recommendedName>
        <fullName evidence="5">Small ribosomal subunit protein eS1</fullName>
    </recommendedName>
</protein>
<evidence type="ECO:0000256" key="6">
    <source>
        <dbReference type="RuleBase" id="RU000668"/>
    </source>
</evidence>
<keyword evidence="9" id="KW-1185">Reference proteome</keyword>
<dbReference type="HAMAP" id="MF_03122">
    <property type="entry name" value="Ribosomal_eS1_euk"/>
    <property type="match status" value="1"/>
</dbReference>
<evidence type="ECO:0000256" key="1">
    <source>
        <dbReference type="ARBA" id="ARBA00004496"/>
    </source>
</evidence>
<dbReference type="InterPro" id="IPR001810">
    <property type="entry name" value="F-box_dom"/>
</dbReference>
<feature type="domain" description="F-box" evidence="7">
    <location>
        <begin position="9"/>
        <end position="59"/>
    </location>
</feature>
<dbReference type="InterPro" id="IPR027500">
    <property type="entry name" value="Ribosomal_eS1_euk"/>
</dbReference>
<proteinExistence type="inferred from homology"/>
<evidence type="ECO:0000256" key="5">
    <source>
        <dbReference type="HAMAP-Rule" id="MF_03122"/>
    </source>
</evidence>
<sequence>MASPHPAPAMSFSDFPEDVQVNILSFLSPAEVAAFACTSRRFAALCGAAATDSPLWLAMCERRWVSRTRPRSWSSPAAFGRRAPFALLYKALDRWEHLIGFWRRIGHGGPGTPPLVFFEWGPAYIAGSRVSPSPDGTGDGYGVLKVPFLWLGLSPNGEPVSFLHPGCRFESTSDMLGSVSDSSIPSSGLSDPDLLPVTVSFMGCNHFVVEENRSYYADARAEDSYGFPVEVLGTEGTSPPDRLMSEIYRYFANRTSPGSHKALRRQRKKERERFGRRRWDTQHFVKINNYYPTVERPLQGLWKGISEDMVLEFYLVTYDDVGGITCRRVSEAGEQFSGYSPVFWTSSTAFLESPFPIEEQDLYGSREHIRPVASDWKSIRSEVVSRILRINSSYDLVIPSLSGSSGDPRNVEGRIWEYDDGTFGKNKRISKGKKGGKKKAVDPFAKKDWYDIKAPSVFNARNIGKTLVSRTQGTKIASEGLKHRVFEVSLADLQNDEDQAHRKIRLRAEDVQGKNVLTNFWGMDLTTDKVRYLVRKWQTLIEAHVDVKTTDNYTLRMFCIGFTKRRPNQVKRTCYAQSSQIRQIRRKMREIMVNQASSCDLKDLVLKFIPEVIGKEIEKATTGIFPLQNVFIRKVKILKAPKFDLGKLMEVHGDYKEDAGVKMERPAEDVQMEGEAEVVVA</sequence>
<evidence type="ECO:0000259" key="7">
    <source>
        <dbReference type="PROSITE" id="PS50181"/>
    </source>
</evidence>
<accession>A0A9E7EH14</accession>
<reference evidence="8" key="1">
    <citation type="submission" date="2022-05" db="EMBL/GenBank/DDBJ databases">
        <title>The Musa troglodytarum L. genome provides insights into the mechanism of non-climacteric behaviour and enrichment of carotenoids.</title>
        <authorList>
            <person name="Wang J."/>
        </authorList>
    </citation>
    <scope>NUCLEOTIDE SEQUENCE</scope>
    <source>
        <tissue evidence="8">Leaf</tissue>
    </source>
</reference>
<dbReference type="InterPro" id="IPR001593">
    <property type="entry name" value="Ribosomal_eS1"/>
</dbReference>
<dbReference type="AlphaFoldDB" id="A0A9E7EH14"/>
<evidence type="ECO:0000256" key="3">
    <source>
        <dbReference type="ARBA" id="ARBA00022980"/>
    </source>
</evidence>
<dbReference type="SUPFAM" id="SSF81383">
    <property type="entry name" value="F-box domain"/>
    <property type="match status" value="1"/>
</dbReference>
<dbReference type="GO" id="GO:0003735">
    <property type="term" value="F:structural constituent of ribosome"/>
    <property type="evidence" value="ECO:0007669"/>
    <property type="project" value="UniProtKB-UniRule"/>
</dbReference>
<comment type="caution">
    <text evidence="5">Lacks conserved residue(s) required for the propagation of feature annotation.</text>
</comment>
<dbReference type="PANTHER" id="PTHR11830">
    <property type="entry name" value="40S RIBOSOMAL PROTEIN S3A"/>
    <property type="match status" value="1"/>
</dbReference>
<dbReference type="PROSITE" id="PS50181">
    <property type="entry name" value="FBOX"/>
    <property type="match status" value="1"/>
</dbReference>
<evidence type="ECO:0000313" key="9">
    <source>
        <dbReference type="Proteomes" id="UP001055439"/>
    </source>
</evidence>
<gene>
    <name evidence="8" type="ORF">MUK42_25828</name>
</gene>
<keyword evidence="3 5" id="KW-0689">Ribosomal protein</keyword>